<proteinExistence type="predicted"/>
<organism evidence="1 2">
    <name type="scientific">Acaulospora morrowiae</name>
    <dbReference type="NCBI Taxonomy" id="94023"/>
    <lineage>
        <taxon>Eukaryota</taxon>
        <taxon>Fungi</taxon>
        <taxon>Fungi incertae sedis</taxon>
        <taxon>Mucoromycota</taxon>
        <taxon>Glomeromycotina</taxon>
        <taxon>Glomeromycetes</taxon>
        <taxon>Diversisporales</taxon>
        <taxon>Acaulosporaceae</taxon>
        <taxon>Acaulospora</taxon>
    </lineage>
</organism>
<reference evidence="1" key="1">
    <citation type="submission" date="2021-06" db="EMBL/GenBank/DDBJ databases">
        <authorList>
            <person name="Kallberg Y."/>
            <person name="Tangrot J."/>
            <person name="Rosling A."/>
        </authorList>
    </citation>
    <scope>NUCLEOTIDE SEQUENCE</scope>
    <source>
        <strain evidence="1">CL551</strain>
    </source>
</reference>
<dbReference type="Proteomes" id="UP000789342">
    <property type="component" value="Unassembled WGS sequence"/>
</dbReference>
<sequence>MLGHNGVFLHSSVYVRASIDHGSACPVKSLINSRLKKLWRNPSEKFIHTSAGQSCPTIELNLIIIILAGIQSEMENLAYCLTYYF</sequence>
<evidence type="ECO:0000313" key="1">
    <source>
        <dbReference type="EMBL" id="CAG8649769.1"/>
    </source>
</evidence>
<accession>A0A9N9H594</accession>
<comment type="caution">
    <text evidence="1">The sequence shown here is derived from an EMBL/GenBank/DDBJ whole genome shotgun (WGS) entry which is preliminary data.</text>
</comment>
<gene>
    <name evidence="1" type="ORF">AMORRO_LOCUS9907</name>
</gene>
<evidence type="ECO:0000313" key="2">
    <source>
        <dbReference type="Proteomes" id="UP000789342"/>
    </source>
</evidence>
<keyword evidence="2" id="KW-1185">Reference proteome</keyword>
<name>A0A9N9H594_9GLOM</name>
<dbReference type="AlphaFoldDB" id="A0A9N9H594"/>
<dbReference type="EMBL" id="CAJVPV010010290">
    <property type="protein sequence ID" value="CAG8649769.1"/>
    <property type="molecule type" value="Genomic_DNA"/>
</dbReference>
<protein>
    <submittedName>
        <fullName evidence="1">1093_t:CDS:1</fullName>
    </submittedName>
</protein>